<gene>
    <name evidence="2" type="ORF">HJG52_03545</name>
</gene>
<organism evidence="2 3">
    <name type="scientific">Knoellia koreensis</name>
    <dbReference type="NCBI Taxonomy" id="2730921"/>
    <lineage>
        <taxon>Bacteria</taxon>
        <taxon>Bacillati</taxon>
        <taxon>Actinomycetota</taxon>
        <taxon>Actinomycetes</taxon>
        <taxon>Micrococcales</taxon>
        <taxon>Intrasporangiaceae</taxon>
        <taxon>Knoellia</taxon>
    </lineage>
</organism>
<dbReference type="InterPro" id="IPR011037">
    <property type="entry name" value="Pyrv_Knase-like_insert_dom_sf"/>
</dbReference>
<evidence type="ECO:0000313" key="2">
    <source>
        <dbReference type="EMBL" id="NNM45079.1"/>
    </source>
</evidence>
<accession>A0A849HDB7</accession>
<evidence type="ECO:0000313" key="3">
    <source>
        <dbReference type="Proteomes" id="UP000588586"/>
    </source>
</evidence>
<comment type="caution">
    <text evidence="2">The sequence shown here is derived from an EMBL/GenBank/DDBJ whole genome shotgun (WGS) entry which is preliminary data.</text>
</comment>
<feature type="region of interest" description="Disordered" evidence="1">
    <location>
        <begin position="1"/>
        <end position="21"/>
    </location>
</feature>
<dbReference type="AlphaFoldDB" id="A0A849HDB7"/>
<protein>
    <submittedName>
        <fullName evidence="2">MOSC domain-containing protein</fullName>
    </submittedName>
</protein>
<reference evidence="2 3" key="1">
    <citation type="submission" date="2020-04" db="EMBL/GenBank/DDBJ databases">
        <title>Knoellia sp. isolate from air conditioner.</title>
        <authorList>
            <person name="Chea S."/>
            <person name="Kim D.-U."/>
        </authorList>
    </citation>
    <scope>NUCLEOTIDE SEQUENCE [LARGE SCALE GENOMIC DNA]</scope>
    <source>
        <strain evidence="2 3">DB2414S</strain>
    </source>
</reference>
<sequence>MSTARVQSIHVYPTHGEPGQDLTAVEVGEAGLAGDRPKKAPVMVLSHEDTSGARANFVVGLTAEELAAAIDGVIEVGEVELAVTGTAGTCPGVYAAVGRGGTVRVGDVVTVREPG</sequence>
<proteinExistence type="predicted"/>
<dbReference type="RefSeq" id="WP_171242146.1">
    <property type="nucleotide sequence ID" value="NZ_JABEPQ010000001.1"/>
</dbReference>
<keyword evidence="3" id="KW-1185">Reference proteome</keyword>
<dbReference type="SUPFAM" id="SSF50800">
    <property type="entry name" value="PK beta-barrel domain-like"/>
    <property type="match status" value="1"/>
</dbReference>
<dbReference type="EMBL" id="JABEPQ010000001">
    <property type="protein sequence ID" value="NNM45079.1"/>
    <property type="molecule type" value="Genomic_DNA"/>
</dbReference>
<name>A0A849HDB7_9MICO</name>
<dbReference type="Proteomes" id="UP000588586">
    <property type="component" value="Unassembled WGS sequence"/>
</dbReference>
<evidence type="ECO:0000256" key="1">
    <source>
        <dbReference type="SAM" id="MobiDB-lite"/>
    </source>
</evidence>